<keyword evidence="3 8" id="KW-0819">tRNA processing</keyword>
<evidence type="ECO:0000256" key="6">
    <source>
        <dbReference type="ARBA" id="ARBA00022833"/>
    </source>
</evidence>
<evidence type="ECO:0000256" key="7">
    <source>
        <dbReference type="ARBA" id="ARBA00048045"/>
    </source>
</evidence>
<dbReference type="PANTHER" id="PTHR11079">
    <property type="entry name" value="CYTOSINE DEAMINASE FAMILY MEMBER"/>
    <property type="match status" value="1"/>
</dbReference>
<protein>
    <recommendedName>
        <fullName evidence="8">tRNA-specific adenosine deaminase</fullName>
        <ecNumber evidence="8">3.5.4.33</ecNumber>
    </recommendedName>
</protein>
<dbReference type="InterPro" id="IPR016192">
    <property type="entry name" value="APOBEC/CMP_deaminase_Zn-bd"/>
</dbReference>
<dbReference type="FunFam" id="3.40.140.10:FF:000005">
    <property type="entry name" value="tRNA-specific adenosine deaminase"/>
    <property type="match status" value="1"/>
</dbReference>
<evidence type="ECO:0000256" key="8">
    <source>
        <dbReference type="HAMAP-Rule" id="MF_00972"/>
    </source>
</evidence>
<gene>
    <name evidence="8" type="primary">tadA</name>
    <name evidence="10" type="ORF">THII_3363</name>
</gene>
<dbReference type="PROSITE" id="PS00903">
    <property type="entry name" value="CYT_DCMP_DEAMINASES_1"/>
    <property type="match status" value="1"/>
</dbReference>
<comment type="similarity">
    <text evidence="1">Belongs to the cytidine and deoxycytidylate deaminase family. ADAT2 subfamily.</text>
</comment>
<dbReference type="PANTHER" id="PTHR11079:SF202">
    <property type="entry name" value="TRNA-SPECIFIC ADENOSINE DEAMINASE"/>
    <property type="match status" value="1"/>
</dbReference>
<comment type="catalytic activity">
    <reaction evidence="7 8">
        <text>adenosine(34) in tRNA + H2O + H(+) = inosine(34) in tRNA + NH4(+)</text>
        <dbReference type="Rhea" id="RHEA:43168"/>
        <dbReference type="Rhea" id="RHEA-COMP:10373"/>
        <dbReference type="Rhea" id="RHEA-COMP:10374"/>
        <dbReference type="ChEBI" id="CHEBI:15377"/>
        <dbReference type="ChEBI" id="CHEBI:15378"/>
        <dbReference type="ChEBI" id="CHEBI:28938"/>
        <dbReference type="ChEBI" id="CHEBI:74411"/>
        <dbReference type="ChEBI" id="CHEBI:82852"/>
        <dbReference type="EC" id="3.5.4.33"/>
    </reaction>
</comment>
<evidence type="ECO:0000256" key="1">
    <source>
        <dbReference type="ARBA" id="ARBA00010669"/>
    </source>
</evidence>
<dbReference type="NCBIfam" id="NF008113">
    <property type="entry name" value="PRK10860.1"/>
    <property type="match status" value="1"/>
</dbReference>
<dbReference type="GO" id="GO:0008270">
    <property type="term" value="F:zinc ion binding"/>
    <property type="evidence" value="ECO:0007669"/>
    <property type="project" value="UniProtKB-UniRule"/>
</dbReference>
<dbReference type="AlphaFoldDB" id="A0A090APZ6"/>
<dbReference type="CDD" id="cd01285">
    <property type="entry name" value="nucleoside_deaminase"/>
    <property type="match status" value="1"/>
</dbReference>
<organism evidence="10 11">
    <name type="scientific">Thioploca ingrica</name>
    <dbReference type="NCBI Taxonomy" id="40754"/>
    <lineage>
        <taxon>Bacteria</taxon>
        <taxon>Pseudomonadati</taxon>
        <taxon>Pseudomonadota</taxon>
        <taxon>Gammaproteobacteria</taxon>
        <taxon>Thiotrichales</taxon>
        <taxon>Thiotrichaceae</taxon>
        <taxon>Thioploca</taxon>
    </lineage>
</organism>
<comment type="subunit">
    <text evidence="2 8">Homodimer.</text>
</comment>
<keyword evidence="6 8" id="KW-0862">Zinc</keyword>
<reference evidence="10 11" key="1">
    <citation type="journal article" date="2014" name="ISME J.">
        <title>Ecophysiology of Thioploca ingrica as revealed by the complete genome sequence supplemented with proteomic evidence.</title>
        <authorList>
            <person name="Kojima H."/>
            <person name="Ogura Y."/>
            <person name="Yamamoto N."/>
            <person name="Togashi T."/>
            <person name="Mori H."/>
            <person name="Watanabe T."/>
            <person name="Nemoto F."/>
            <person name="Kurokawa K."/>
            <person name="Hayashi T."/>
            <person name="Fukui M."/>
        </authorList>
    </citation>
    <scope>NUCLEOTIDE SEQUENCE [LARGE SCALE GENOMIC DNA]</scope>
</reference>
<feature type="binding site" evidence="8">
    <location>
        <position position="76"/>
    </location>
    <ligand>
        <name>Zn(2+)</name>
        <dbReference type="ChEBI" id="CHEBI:29105"/>
        <note>catalytic</note>
    </ligand>
</feature>
<evidence type="ECO:0000256" key="3">
    <source>
        <dbReference type="ARBA" id="ARBA00022694"/>
    </source>
</evidence>
<proteinExistence type="inferred from homology"/>
<dbReference type="PROSITE" id="PS51747">
    <property type="entry name" value="CYT_DCMP_DEAMINASES_2"/>
    <property type="match status" value="1"/>
</dbReference>
<dbReference type="GO" id="GO:0052717">
    <property type="term" value="F:tRNA-specific adenosine-34 deaminase activity"/>
    <property type="evidence" value="ECO:0007669"/>
    <property type="project" value="UniProtKB-UniRule"/>
</dbReference>
<dbReference type="InterPro" id="IPR002125">
    <property type="entry name" value="CMP_dCMP_dom"/>
</dbReference>
<dbReference type="Gene3D" id="3.40.140.10">
    <property type="entry name" value="Cytidine Deaminase, domain 2"/>
    <property type="match status" value="1"/>
</dbReference>
<keyword evidence="11" id="KW-1185">Reference proteome</keyword>
<evidence type="ECO:0000256" key="2">
    <source>
        <dbReference type="ARBA" id="ARBA00011738"/>
    </source>
</evidence>
<name>A0A090APZ6_9GAMM</name>
<dbReference type="EC" id="3.5.4.33" evidence="8"/>
<feature type="binding site" evidence="8">
    <location>
        <position position="79"/>
    </location>
    <ligand>
        <name>Zn(2+)</name>
        <dbReference type="ChEBI" id="CHEBI:29105"/>
        <note>catalytic</note>
    </ligand>
</feature>
<dbReference type="InterPro" id="IPR028883">
    <property type="entry name" value="tRNA_aden_deaminase"/>
</dbReference>
<evidence type="ECO:0000256" key="4">
    <source>
        <dbReference type="ARBA" id="ARBA00022723"/>
    </source>
</evidence>
<feature type="domain" description="CMP/dCMP-type deaminase" evidence="9">
    <location>
        <begin position="1"/>
        <end position="120"/>
    </location>
</feature>
<feature type="binding site" evidence="8">
    <location>
        <position position="46"/>
    </location>
    <ligand>
        <name>Zn(2+)</name>
        <dbReference type="ChEBI" id="CHEBI:29105"/>
        <note>catalytic</note>
    </ligand>
</feature>
<dbReference type="KEGG" id="tig:THII_3363"/>
<dbReference type="HAMAP" id="MF_00972">
    <property type="entry name" value="tRNA_aden_deaminase"/>
    <property type="match status" value="1"/>
</dbReference>
<dbReference type="STRING" id="40754.THII_3363"/>
<evidence type="ECO:0000313" key="10">
    <source>
        <dbReference type="EMBL" id="BAP57660.1"/>
    </source>
</evidence>
<keyword evidence="5 8" id="KW-0378">Hydrolase</keyword>
<dbReference type="OrthoDB" id="9802676at2"/>
<accession>A0A090APZ6</accession>
<feature type="active site" description="Proton donor" evidence="8">
    <location>
        <position position="48"/>
    </location>
</feature>
<evidence type="ECO:0000259" key="9">
    <source>
        <dbReference type="PROSITE" id="PS51747"/>
    </source>
</evidence>
<evidence type="ECO:0000256" key="5">
    <source>
        <dbReference type="ARBA" id="ARBA00022801"/>
    </source>
</evidence>
<keyword evidence="4 8" id="KW-0479">Metal-binding</keyword>
<dbReference type="SUPFAM" id="SSF53927">
    <property type="entry name" value="Cytidine deaminase-like"/>
    <property type="match status" value="1"/>
</dbReference>
<comment type="cofactor">
    <cofactor evidence="8">
        <name>Zn(2+)</name>
        <dbReference type="ChEBI" id="CHEBI:29105"/>
    </cofactor>
    <text evidence="8">Binds 1 zinc ion per subunit.</text>
</comment>
<dbReference type="Pfam" id="PF00383">
    <property type="entry name" value="dCMP_cyt_deam_1"/>
    <property type="match status" value="1"/>
</dbReference>
<dbReference type="InterPro" id="IPR016193">
    <property type="entry name" value="Cytidine_deaminase-like"/>
</dbReference>
<dbReference type="Proteomes" id="UP000031623">
    <property type="component" value="Chromosome"/>
</dbReference>
<dbReference type="GO" id="GO:0002100">
    <property type="term" value="P:tRNA wobble adenosine to inosine editing"/>
    <property type="evidence" value="ECO:0007669"/>
    <property type="project" value="UniProtKB-UniRule"/>
</dbReference>
<dbReference type="EMBL" id="AP014633">
    <property type="protein sequence ID" value="BAP57660.1"/>
    <property type="molecule type" value="Genomic_DNA"/>
</dbReference>
<comment type="function">
    <text evidence="8">Catalyzes the deamination of adenosine to inosine at the wobble position 34 of tRNA(Arg2).</text>
</comment>
<sequence>MSQALRLAEQAAHQGEIPVGAIIVYGDQCIAEGWNQPITSHDPTAHAEIIALRQAAQYLKNYRLLNTTLYVTLEPCIMCSGAIIQARVKRVVFGAYDPKGGAAGSRFDILRDFRHNHQVDCVGGILAAECGARLTRFFSNCRQSD</sequence>
<evidence type="ECO:0000313" key="11">
    <source>
        <dbReference type="Proteomes" id="UP000031623"/>
    </source>
</evidence>
<dbReference type="HOGENOM" id="CLU_025810_3_2_6"/>